<protein>
    <submittedName>
        <fullName evidence="1">12749_t:CDS:1</fullName>
    </submittedName>
</protein>
<gene>
    <name evidence="1" type="ORF">GMARGA_LOCUS15191</name>
</gene>
<accession>A0ABN7V756</accession>
<evidence type="ECO:0000313" key="2">
    <source>
        <dbReference type="Proteomes" id="UP000789901"/>
    </source>
</evidence>
<dbReference type="Proteomes" id="UP000789901">
    <property type="component" value="Unassembled WGS sequence"/>
</dbReference>
<organism evidence="1 2">
    <name type="scientific">Gigaspora margarita</name>
    <dbReference type="NCBI Taxonomy" id="4874"/>
    <lineage>
        <taxon>Eukaryota</taxon>
        <taxon>Fungi</taxon>
        <taxon>Fungi incertae sedis</taxon>
        <taxon>Mucoromycota</taxon>
        <taxon>Glomeromycotina</taxon>
        <taxon>Glomeromycetes</taxon>
        <taxon>Diversisporales</taxon>
        <taxon>Gigasporaceae</taxon>
        <taxon>Gigaspora</taxon>
    </lineage>
</organism>
<evidence type="ECO:0000313" key="1">
    <source>
        <dbReference type="EMBL" id="CAG8739147.1"/>
    </source>
</evidence>
<comment type="caution">
    <text evidence="1">The sequence shown here is derived from an EMBL/GenBank/DDBJ whole genome shotgun (WGS) entry which is preliminary data.</text>
</comment>
<sequence>VKSETEKEAETTPERDLIATTEMEPTITTLSRKVILELLECGTTNYGTNKVQKQIIDQELKQTNEIEELVKNRHKEVTTKETNNSLVQKKENLMEISFGPDSRSLKESITDIKGWRELFIKKNLTEIEQWKTKEIPFRKVTIDKYISKNGLNNKVILDPEEVKLKVNTTLAFADDTTWVAENKEQMEETIKIAKEFFEINDIQINTKKSKLLVLNRPKKREPNMIKLCGSLVQEEKQNLITRFLGIWISNNYRETLIKARARGIFSLLEEKIIENAKERTIKPKWISRQANQFGSSVSLLEISNDKRKKEWVLSEEGEAFKIKEKKEKTIQVEHWKTVSEVAKLEKRIEKCLGCEHNRSIVEGNCTTRIRFDVARETYNKDPLENEQEFKNLHSLESPEKELILQAKLKEELKEEILAILTKNLNCQKKKYCYYTDGSLQKDNKDKGSIAVMEVAVVQIDEKEY</sequence>
<proteinExistence type="predicted"/>
<keyword evidence="2" id="KW-1185">Reference proteome</keyword>
<name>A0ABN7V756_GIGMA</name>
<feature type="non-terminal residue" evidence="1">
    <location>
        <position position="1"/>
    </location>
</feature>
<dbReference type="EMBL" id="CAJVQB010010358">
    <property type="protein sequence ID" value="CAG8739147.1"/>
    <property type="molecule type" value="Genomic_DNA"/>
</dbReference>
<reference evidence="1 2" key="1">
    <citation type="submission" date="2021-06" db="EMBL/GenBank/DDBJ databases">
        <authorList>
            <person name="Kallberg Y."/>
            <person name="Tangrot J."/>
            <person name="Rosling A."/>
        </authorList>
    </citation>
    <scope>NUCLEOTIDE SEQUENCE [LARGE SCALE GENOMIC DNA]</scope>
    <source>
        <strain evidence="1 2">120-4 pot B 10/14</strain>
    </source>
</reference>